<gene>
    <name evidence="5" type="primary">recX</name>
    <name evidence="8" type="ORF">IAA97_02720</name>
</gene>
<dbReference type="Pfam" id="PF02631">
    <property type="entry name" value="RecX_HTH2"/>
    <property type="match status" value="1"/>
</dbReference>
<proteinExistence type="inferred from homology"/>
<keyword evidence="4 5" id="KW-0963">Cytoplasm</keyword>
<dbReference type="AlphaFoldDB" id="A0A9D9H5S7"/>
<dbReference type="Proteomes" id="UP000823615">
    <property type="component" value="Unassembled WGS sequence"/>
</dbReference>
<evidence type="ECO:0000256" key="1">
    <source>
        <dbReference type="ARBA" id="ARBA00004496"/>
    </source>
</evidence>
<dbReference type="InterPro" id="IPR053926">
    <property type="entry name" value="RecX_HTH_1st"/>
</dbReference>
<dbReference type="GO" id="GO:0005737">
    <property type="term" value="C:cytoplasm"/>
    <property type="evidence" value="ECO:0007669"/>
    <property type="project" value="UniProtKB-SubCell"/>
</dbReference>
<evidence type="ECO:0000259" key="7">
    <source>
        <dbReference type="Pfam" id="PF21982"/>
    </source>
</evidence>
<accession>A0A9D9H5S7</accession>
<dbReference type="PANTHER" id="PTHR33602">
    <property type="entry name" value="REGULATORY PROTEIN RECX FAMILY PROTEIN"/>
    <property type="match status" value="1"/>
</dbReference>
<evidence type="ECO:0000313" key="8">
    <source>
        <dbReference type="EMBL" id="MBO8435878.1"/>
    </source>
</evidence>
<dbReference type="HAMAP" id="MF_01114">
    <property type="entry name" value="RecX"/>
    <property type="match status" value="1"/>
</dbReference>
<dbReference type="GO" id="GO:0006282">
    <property type="term" value="P:regulation of DNA repair"/>
    <property type="evidence" value="ECO:0007669"/>
    <property type="project" value="UniProtKB-UniRule"/>
</dbReference>
<dbReference type="Pfam" id="PF21982">
    <property type="entry name" value="RecX_HTH1"/>
    <property type="match status" value="1"/>
</dbReference>
<comment type="function">
    <text evidence="5">Modulates RecA activity.</text>
</comment>
<dbReference type="InterPro" id="IPR036388">
    <property type="entry name" value="WH-like_DNA-bd_sf"/>
</dbReference>
<evidence type="ECO:0000256" key="4">
    <source>
        <dbReference type="ARBA" id="ARBA00022490"/>
    </source>
</evidence>
<evidence type="ECO:0000256" key="5">
    <source>
        <dbReference type="HAMAP-Rule" id="MF_01114"/>
    </source>
</evidence>
<dbReference type="InterPro" id="IPR003783">
    <property type="entry name" value="Regulatory_RecX"/>
</dbReference>
<evidence type="ECO:0000313" key="9">
    <source>
        <dbReference type="Proteomes" id="UP000823615"/>
    </source>
</evidence>
<feature type="domain" description="RecX first three-helical" evidence="7">
    <location>
        <begin position="3"/>
        <end position="42"/>
    </location>
</feature>
<organism evidence="8 9">
    <name type="scientific">Candidatus Ornithospirochaeta stercoripullorum</name>
    <dbReference type="NCBI Taxonomy" id="2840899"/>
    <lineage>
        <taxon>Bacteria</taxon>
        <taxon>Pseudomonadati</taxon>
        <taxon>Spirochaetota</taxon>
        <taxon>Spirochaetia</taxon>
        <taxon>Spirochaetales</taxon>
        <taxon>Spirochaetaceae</taxon>
        <taxon>Spirochaetaceae incertae sedis</taxon>
        <taxon>Candidatus Ornithospirochaeta</taxon>
    </lineage>
</organism>
<name>A0A9D9H5S7_9SPIO</name>
<dbReference type="InterPro" id="IPR053924">
    <property type="entry name" value="RecX_HTH_2nd"/>
</dbReference>
<comment type="similarity">
    <text evidence="2 5">Belongs to the RecX family.</text>
</comment>
<dbReference type="EMBL" id="JADIMT010000037">
    <property type="protein sequence ID" value="MBO8435878.1"/>
    <property type="molecule type" value="Genomic_DNA"/>
</dbReference>
<feature type="domain" description="RecX second three-helical" evidence="6">
    <location>
        <begin position="49"/>
        <end position="90"/>
    </location>
</feature>
<evidence type="ECO:0000259" key="6">
    <source>
        <dbReference type="Pfam" id="PF02631"/>
    </source>
</evidence>
<reference evidence="8" key="2">
    <citation type="journal article" date="2021" name="PeerJ">
        <title>Extensive microbial diversity within the chicken gut microbiome revealed by metagenomics and culture.</title>
        <authorList>
            <person name="Gilroy R."/>
            <person name="Ravi A."/>
            <person name="Getino M."/>
            <person name="Pursley I."/>
            <person name="Horton D.L."/>
            <person name="Alikhan N.F."/>
            <person name="Baker D."/>
            <person name="Gharbi K."/>
            <person name="Hall N."/>
            <person name="Watson M."/>
            <person name="Adriaenssens E.M."/>
            <person name="Foster-Nyarko E."/>
            <person name="Jarju S."/>
            <person name="Secka A."/>
            <person name="Antonio M."/>
            <person name="Oren A."/>
            <person name="Chaudhuri R.R."/>
            <person name="La Ragione R."/>
            <person name="Hildebrand F."/>
            <person name="Pallen M.J."/>
        </authorList>
    </citation>
    <scope>NUCLEOTIDE SEQUENCE</scope>
    <source>
        <strain evidence="8">7293</strain>
    </source>
</reference>
<protein>
    <recommendedName>
        <fullName evidence="3 5">Regulatory protein RecX</fullName>
    </recommendedName>
</protein>
<dbReference type="Gene3D" id="1.10.10.10">
    <property type="entry name" value="Winged helix-like DNA-binding domain superfamily/Winged helix DNA-binding domain"/>
    <property type="match status" value="2"/>
</dbReference>
<comment type="subcellular location">
    <subcellularLocation>
        <location evidence="1 5">Cytoplasm</location>
    </subcellularLocation>
</comment>
<reference evidence="8" key="1">
    <citation type="submission" date="2020-10" db="EMBL/GenBank/DDBJ databases">
        <authorList>
            <person name="Gilroy R."/>
        </authorList>
    </citation>
    <scope>NUCLEOTIDE SEQUENCE</scope>
    <source>
        <strain evidence="8">7293</strain>
    </source>
</reference>
<sequence length="152" mass="17381">MEAYDKAIKLLATREHTEKEMRAKLKQKGFSNADIDSAIARLIAENSLSERRFAESFIRSRLRKSPEGKALLRLRLKDKGTPASIADEVLSEAWESGMYLKPLAMYYSSIERKKGEESARITLLRKGFTERELKEALSLYFTVSESESIDIE</sequence>
<comment type="caution">
    <text evidence="8">The sequence shown here is derived from an EMBL/GenBank/DDBJ whole genome shotgun (WGS) entry which is preliminary data.</text>
</comment>
<dbReference type="PANTHER" id="PTHR33602:SF1">
    <property type="entry name" value="REGULATORY PROTEIN RECX FAMILY PROTEIN"/>
    <property type="match status" value="1"/>
</dbReference>
<evidence type="ECO:0000256" key="3">
    <source>
        <dbReference type="ARBA" id="ARBA00018111"/>
    </source>
</evidence>
<evidence type="ECO:0000256" key="2">
    <source>
        <dbReference type="ARBA" id="ARBA00009695"/>
    </source>
</evidence>